<gene>
    <name evidence="1" type="ORF">QRX50_00155</name>
</gene>
<evidence type="ECO:0000313" key="1">
    <source>
        <dbReference type="EMBL" id="WIX79266.1"/>
    </source>
</evidence>
<dbReference type="InterPro" id="IPR034660">
    <property type="entry name" value="DinB/YfiT-like"/>
</dbReference>
<dbReference type="SUPFAM" id="SSF109854">
    <property type="entry name" value="DinB/YfiT-like putative metalloenzymes"/>
    <property type="match status" value="1"/>
</dbReference>
<proteinExistence type="predicted"/>
<dbReference type="RefSeq" id="WP_285969955.1">
    <property type="nucleotide sequence ID" value="NZ_CP127294.1"/>
</dbReference>
<dbReference type="Proteomes" id="UP001236014">
    <property type="component" value="Chromosome"/>
</dbReference>
<sequence length="200" mass="22987">MLVLVIDDFAKEYLHGDLREIREVMLAKLDRLSEYDIRRPLTSTGTNLLGLVKHLSVWESRYFGEVFGRPFPESFPRWDDLEQRGTDMWATEHETREEITSRYQRVWENSDATIGALAIDSPGYVPWWPRPDVMLFNVLVHVLTETSRHAGHADILREQLDGEVEMDAEGLARRGQDAAFWESRCAEIERAAKAADPATA</sequence>
<dbReference type="Pfam" id="PF04978">
    <property type="entry name" value="MST"/>
    <property type="match status" value="1"/>
</dbReference>
<evidence type="ECO:0000313" key="2">
    <source>
        <dbReference type="Proteomes" id="UP001236014"/>
    </source>
</evidence>
<dbReference type="KEGG" id="acab:QRX50_00155"/>
<dbReference type="InterPro" id="IPR007061">
    <property type="entry name" value="MST-like"/>
</dbReference>
<keyword evidence="2" id="KW-1185">Reference proteome</keyword>
<dbReference type="AlphaFoldDB" id="A0A9Y2IHU5"/>
<reference evidence="1 2" key="1">
    <citation type="submission" date="2023-06" db="EMBL/GenBank/DDBJ databases">
        <authorList>
            <person name="Oyuntsetseg B."/>
            <person name="Kim S.B."/>
        </authorList>
    </citation>
    <scope>NUCLEOTIDE SEQUENCE [LARGE SCALE GENOMIC DNA]</scope>
    <source>
        <strain evidence="1 2">2-15</strain>
    </source>
</reference>
<organism evidence="1 2">
    <name type="scientific">Amycolatopsis carbonis</name>
    <dbReference type="NCBI Taxonomy" id="715471"/>
    <lineage>
        <taxon>Bacteria</taxon>
        <taxon>Bacillati</taxon>
        <taxon>Actinomycetota</taxon>
        <taxon>Actinomycetes</taxon>
        <taxon>Pseudonocardiales</taxon>
        <taxon>Pseudonocardiaceae</taxon>
        <taxon>Amycolatopsis</taxon>
    </lineage>
</organism>
<name>A0A9Y2IHU5_9PSEU</name>
<protein>
    <submittedName>
        <fullName evidence="1">DinB family protein</fullName>
    </submittedName>
</protein>
<accession>A0A9Y2IHU5</accession>
<dbReference type="Gene3D" id="1.20.120.450">
    <property type="entry name" value="dinb family like domain"/>
    <property type="match status" value="1"/>
</dbReference>
<dbReference type="EMBL" id="CP127294">
    <property type="protein sequence ID" value="WIX79266.1"/>
    <property type="molecule type" value="Genomic_DNA"/>
</dbReference>